<name>A0A0X3BKR5_9EURY</name>
<proteinExistence type="predicted"/>
<accession>A0A0X3BKR5</accession>
<evidence type="ECO:0000313" key="3">
    <source>
        <dbReference type="Proteomes" id="UP000069850"/>
    </source>
</evidence>
<protein>
    <submittedName>
        <fullName evidence="2">Uncharacterized protein</fullName>
    </submittedName>
</protein>
<evidence type="ECO:0000256" key="1">
    <source>
        <dbReference type="SAM" id="MobiDB-lite"/>
    </source>
</evidence>
<sequence>MRRGRPHWRERKPGCTAFPAGMSMQSSRWNRYPCARVEKVRAAHRAVPRGSPFPEGGTTHEPPPASRAPKSPGISSR</sequence>
<dbReference type="EMBL" id="LT158599">
    <property type="protein sequence ID" value="CVK32756.1"/>
    <property type="molecule type" value="Genomic_DNA"/>
</dbReference>
<dbReference type="AlphaFoldDB" id="A0A0X3BKR5"/>
<feature type="region of interest" description="Disordered" evidence="1">
    <location>
        <begin position="43"/>
        <end position="77"/>
    </location>
</feature>
<gene>
    <name evidence="2" type="ORF">MMAB1_1543</name>
</gene>
<dbReference type="KEGG" id="mema:MMAB1_1543"/>
<dbReference type="Proteomes" id="UP000069850">
    <property type="component" value="Chromosome 1"/>
</dbReference>
<organism evidence="2 3">
    <name type="scientific">Methanoculleus bourgensis</name>
    <dbReference type="NCBI Taxonomy" id="83986"/>
    <lineage>
        <taxon>Archaea</taxon>
        <taxon>Methanobacteriati</taxon>
        <taxon>Methanobacteriota</taxon>
        <taxon>Stenosarchaea group</taxon>
        <taxon>Methanomicrobia</taxon>
        <taxon>Methanomicrobiales</taxon>
        <taxon>Methanomicrobiaceae</taxon>
        <taxon>Methanoculleus</taxon>
    </lineage>
</organism>
<evidence type="ECO:0000313" key="2">
    <source>
        <dbReference type="EMBL" id="CVK32756.1"/>
    </source>
</evidence>
<reference evidence="2 3" key="1">
    <citation type="submission" date="2016-01" db="EMBL/GenBank/DDBJ databases">
        <authorList>
            <person name="Manzoor S."/>
        </authorList>
    </citation>
    <scope>NUCLEOTIDE SEQUENCE [LARGE SCALE GENOMIC DNA]</scope>
    <source>
        <strain evidence="2">Methanoculleus sp MAB1</strain>
    </source>
</reference>